<comment type="caution">
    <text evidence="2">The sequence shown here is derived from an EMBL/GenBank/DDBJ whole genome shotgun (WGS) entry which is preliminary data.</text>
</comment>
<dbReference type="RefSeq" id="WP_137403013.1">
    <property type="nucleotide sequence ID" value="NZ_BMIU01000014.1"/>
</dbReference>
<protein>
    <recommendedName>
        <fullName evidence="1">DUF1330 domain-containing protein</fullName>
    </recommendedName>
</protein>
<dbReference type="Proteomes" id="UP000647339">
    <property type="component" value="Unassembled WGS sequence"/>
</dbReference>
<dbReference type="PANTHER" id="PTHR41521:SF4">
    <property type="entry name" value="BLR0684 PROTEIN"/>
    <property type="match status" value="1"/>
</dbReference>
<name>A0ABQ1V6K7_9BACT</name>
<keyword evidence="3" id="KW-1185">Reference proteome</keyword>
<dbReference type="InterPro" id="IPR010753">
    <property type="entry name" value="DUF1330"/>
</dbReference>
<dbReference type="Pfam" id="PF07045">
    <property type="entry name" value="DUF1330"/>
    <property type="match status" value="1"/>
</dbReference>
<sequence>MPAYIIFTRTKTIDKSELEKYWALVEETMEGYPVEVLVTYGKFEVLEGEPIEGVVIAKFPDMALAKKWYNSEPYKKAAIHRQKGAVYHGILVEGIK</sequence>
<accession>A0ABQ1V6K7</accession>
<organism evidence="2 3">
    <name type="scientific">Echinicola rosea</name>
    <dbReference type="NCBI Taxonomy" id="1807691"/>
    <lineage>
        <taxon>Bacteria</taxon>
        <taxon>Pseudomonadati</taxon>
        <taxon>Bacteroidota</taxon>
        <taxon>Cytophagia</taxon>
        <taxon>Cytophagales</taxon>
        <taxon>Cyclobacteriaceae</taxon>
        <taxon>Echinicola</taxon>
    </lineage>
</organism>
<evidence type="ECO:0000259" key="1">
    <source>
        <dbReference type="Pfam" id="PF07045"/>
    </source>
</evidence>
<dbReference type="PANTHER" id="PTHR41521">
    <property type="match status" value="1"/>
</dbReference>
<gene>
    <name evidence="2" type="ORF">GCM10011339_28490</name>
</gene>
<evidence type="ECO:0000313" key="3">
    <source>
        <dbReference type="Proteomes" id="UP000647339"/>
    </source>
</evidence>
<dbReference type="EMBL" id="BMIU01000014">
    <property type="protein sequence ID" value="GGF38208.1"/>
    <property type="molecule type" value="Genomic_DNA"/>
</dbReference>
<feature type="domain" description="DUF1330" evidence="1">
    <location>
        <begin position="2"/>
        <end position="95"/>
    </location>
</feature>
<proteinExistence type="predicted"/>
<reference evidence="3" key="1">
    <citation type="journal article" date="2019" name="Int. J. Syst. Evol. Microbiol.">
        <title>The Global Catalogue of Microorganisms (GCM) 10K type strain sequencing project: providing services to taxonomists for standard genome sequencing and annotation.</title>
        <authorList>
            <consortium name="The Broad Institute Genomics Platform"/>
            <consortium name="The Broad Institute Genome Sequencing Center for Infectious Disease"/>
            <person name="Wu L."/>
            <person name="Ma J."/>
        </authorList>
    </citation>
    <scope>NUCLEOTIDE SEQUENCE [LARGE SCALE GENOMIC DNA]</scope>
    <source>
        <strain evidence="3">CGMCC 1.15407</strain>
    </source>
</reference>
<evidence type="ECO:0000313" key="2">
    <source>
        <dbReference type="EMBL" id="GGF38208.1"/>
    </source>
</evidence>
<dbReference type="InterPro" id="IPR011008">
    <property type="entry name" value="Dimeric_a/b-barrel"/>
</dbReference>
<dbReference type="SUPFAM" id="SSF54909">
    <property type="entry name" value="Dimeric alpha+beta barrel"/>
    <property type="match status" value="1"/>
</dbReference>
<dbReference type="Gene3D" id="3.30.70.100">
    <property type="match status" value="1"/>
</dbReference>